<sequence length="383" mass="42800">MVDSSAPPAPAGAGGAVEAKHLPEAWKLVRQMRDPFVAEIVCGVPSIDLPLNFRLPAEAREWPSLDAALHVLSGSKFDPRTCRRNTTQYTPEEEGKLFSVICPTNSNRRMWHGLLYECFQAQRYEPKELVIVDTGTAPSTKFEEIAKDDPRVVYNFFPVADTKDPRANADGKSKNQAWSLGLKRNIACRIARGSVIAQFDDDDLYFPEYLDWFWPRVVQAAGADGDGLGPALAKLSEWHLFDLANMAFHYMNPLERKCMPLREQPAALYGWGFSYVFTRRAWELSPFPDVHFAEDAGFVEGLLARGIPVSLLKIPEDRTLVAHTVHPSSTTGGEVSVGQRGCDNPVQTPKEFDGLYRKLAESVHTKAKHRHLIGQPQRGSRAR</sequence>
<proteinExistence type="predicted"/>
<accession>A0A7S1WGT6</accession>
<dbReference type="AlphaFoldDB" id="A0A7S1WGT6"/>
<organism evidence="1">
    <name type="scientific">Alexandrium catenella</name>
    <name type="common">Red tide dinoflagellate</name>
    <name type="synonym">Gonyaulax catenella</name>
    <dbReference type="NCBI Taxonomy" id="2925"/>
    <lineage>
        <taxon>Eukaryota</taxon>
        <taxon>Sar</taxon>
        <taxon>Alveolata</taxon>
        <taxon>Dinophyceae</taxon>
        <taxon>Gonyaulacales</taxon>
        <taxon>Pyrocystaceae</taxon>
        <taxon>Alexandrium</taxon>
    </lineage>
</organism>
<evidence type="ECO:0000313" key="1">
    <source>
        <dbReference type="EMBL" id="CAD9167470.1"/>
    </source>
</evidence>
<dbReference type="Gene3D" id="3.90.550.10">
    <property type="entry name" value="Spore Coat Polysaccharide Biosynthesis Protein SpsA, Chain A"/>
    <property type="match status" value="1"/>
</dbReference>
<gene>
    <name evidence="1" type="ORF">ACAT0790_LOCUS44238</name>
</gene>
<name>A0A7S1WGT6_ALECA</name>
<dbReference type="CDD" id="cd00761">
    <property type="entry name" value="Glyco_tranf_GTA_type"/>
    <property type="match status" value="1"/>
</dbReference>
<evidence type="ECO:0008006" key="2">
    <source>
        <dbReference type="Google" id="ProtNLM"/>
    </source>
</evidence>
<protein>
    <recommendedName>
        <fullName evidence="2">Glycosyltransferase 2-like domain-containing protein</fullName>
    </recommendedName>
</protein>
<dbReference type="EMBL" id="HBGE01073779">
    <property type="protein sequence ID" value="CAD9167470.1"/>
    <property type="molecule type" value="Transcribed_RNA"/>
</dbReference>
<reference evidence="1" key="1">
    <citation type="submission" date="2021-01" db="EMBL/GenBank/DDBJ databases">
        <authorList>
            <person name="Corre E."/>
            <person name="Pelletier E."/>
            <person name="Niang G."/>
            <person name="Scheremetjew M."/>
            <person name="Finn R."/>
            <person name="Kale V."/>
            <person name="Holt S."/>
            <person name="Cochrane G."/>
            <person name="Meng A."/>
            <person name="Brown T."/>
            <person name="Cohen L."/>
        </authorList>
    </citation>
    <scope>NUCLEOTIDE SEQUENCE</scope>
    <source>
        <strain evidence="1">OF101</strain>
    </source>
</reference>
<dbReference type="InterPro" id="IPR029044">
    <property type="entry name" value="Nucleotide-diphossugar_trans"/>
</dbReference>
<dbReference type="SUPFAM" id="SSF53448">
    <property type="entry name" value="Nucleotide-diphospho-sugar transferases"/>
    <property type="match status" value="1"/>
</dbReference>